<gene>
    <name evidence="3" type="ORF">IM660_10255</name>
</gene>
<feature type="region of interest" description="Disordered" evidence="1">
    <location>
        <begin position="226"/>
        <end position="247"/>
    </location>
</feature>
<feature type="region of interest" description="Disordered" evidence="1">
    <location>
        <begin position="254"/>
        <end position="273"/>
    </location>
</feature>
<dbReference type="Pfam" id="PF11268">
    <property type="entry name" value="DUF3071"/>
    <property type="match status" value="1"/>
</dbReference>
<feature type="compositionally biased region" description="Pro residues" evidence="1">
    <location>
        <begin position="284"/>
        <end position="293"/>
    </location>
</feature>
<name>A0A7M1SNG7_9MICO</name>
<dbReference type="RefSeq" id="WP_193495226.1">
    <property type="nucleotide sequence ID" value="NZ_CP063169.1"/>
</dbReference>
<evidence type="ECO:0000256" key="1">
    <source>
        <dbReference type="SAM" id="MobiDB-lite"/>
    </source>
</evidence>
<keyword evidence="4" id="KW-1185">Reference proteome</keyword>
<proteinExistence type="predicted"/>
<dbReference type="Proteomes" id="UP000593758">
    <property type="component" value="Chromosome"/>
</dbReference>
<feature type="domain" description="DUF3071" evidence="2">
    <location>
        <begin position="1"/>
        <end position="163"/>
    </location>
</feature>
<evidence type="ECO:0000313" key="3">
    <source>
        <dbReference type="EMBL" id="QOR69116.1"/>
    </source>
</evidence>
<dbReference type="InterPro" id="IPR047682">
    <property type="entry name" value="SepH-like"/>
</dbReference>
<protein>
    <submittedName>
        <fullName evidence="3">DUF3071 domain-containing protein</fullName>
    </submittedName>
</protein>
<feature type="compositionally biased region" description="Basic and acidic residues" evidence="1">
    <location>
        <begin position="327"/>
        <end position="337"/>
    </location>
</feature>
<feature type="region of interest" description="Disordered" evidence="1">
    <location>
        <begin position="280"/>
        <end position="360"/>
    </location>
</feature>
<reference evidence="3 4" key="1">
    <citation type="submission" date="2020-10" db="EMBL/GenBank/DDBJ databases">
        <title>Haloactinobacterium sp. RN3S43, a bacterium isolated from saline soil.</title>
        <authorList>
            <person name="Sun J.-Q."/>
        </authorList>
    </citation>
    <scope>NUCLEOTIDE SEQUENCE [LARGE SCALE GENOMIC DNA]</scope>
    <source>
        <strain evidence="3 4">RN3S43</strain>
    </source>
</reference>
<evidence type="ECO:0000259" key="2">
    <source>
        <dbReference type="Pfam" id="PF11268"/>
    </source>
</evidence>
<dbReference type="AlphaFoldDB" id="A0A7M1SNG7"/>
<organism evidence="3 4">
    <name type="scientific">Ruania alkalisoli</name>
    <dbReference type="NCBI Taxonomy" id="2779775"/>
    <lineage>
        <taxon>Bacteria</taxon>
        <taxon>Bacillati</taxon>
        <taxon>Actinomycetota</taxon>
        <taxon>Actinomycetes</taxon>
        <taxon>Micrococcales</taxon>
        <taxon>Ruaniaceae</taxon>
        <taxon>Ruania</taxon>
    </lineage>
</organism>
<dbReference type="NCBIfam" id="NF040712">
    <property type="entry name" value="SepH"/>
    <property type="match status" value="1"/>
</dbReference>
<dbReference type="InterPro" id="IPR021421">
    <property type="entry name" value="DUF3071"/>
</dbReference>
<dbReference type="EMBL" id="CP063169">
    <property type="protein sequence ID" value="QOR69116.1"/>
    <property type="molecule type" value="Genomic_DNA"/>
</dbReference>
<dbReference type="KEGG" id="halt:IM660_10255"/>
<evidence type="ECO:0000313" key="4">
    <source>
        <dbReference type="Proteomes" id="UP000593758"/>
    </source>
</evidence>
<sequence>MIELELVGIHNDAEHLVLMGPDGERYRLEIDEALRAAVRRDRPQLEQVRTEGVVRPREIQVMIRSGSSAEDIAAEFAVPLETVRRYEGPVIAERQHVSQQARALTITRQPGAPVLADVVVDRLASRGVRTDSLEWDARRVAHEPWELVLRFVAGDRERAATWQVDLSARTVLALDDESRWLSETEWSPAAGARRHLSAVRGGRVYDVENDDPIDLAGPLAAVDAGLASSTDEGRPTDDTSGTGDADRTEALLDQLAVDRGVRQPVIDEADETDEAVREPMLWEDPPPAHPPASHPDERPDATILPVPAAATTSGANDEPPENAGADATRDEETEHAPRPRRRRRTSVPSWDEIVFGAKND</sequence>
<accession>A0A7M1SNG7</accession>